<dbReference type="InterPro" id="IPR011050">
    <property type="entry name" value="Pectin_lyase_fold/virulence"/>
</dbReference>
<dbReference type="HOGENOM" id="CLU_012607_1_0_2"/>
<dbReference type="InterPro" id="IPR013783">
    <property type="entry name" value="Ig-like_fold"/>
</dbReference>
<evidence type="ECO:0000259" key="3">
    <source>
        <dbReference type="Pfam" id="PF13229"/>
    </source>
</evidence>
<dbReference type="Gene3D" id="2.60.40.10">
    <property type="entry name" value="Immunoglobulins"/>
    <property type="match status" value="1"/>
</dbReference>
<dbReference type="GeneID" id="41602944"/>
<dbReference type="PATRIC" id="fig|1434121.4.peg.1955"/>
<dbReference type="SUPFAM" id="SSF51126">
    <property type="entry name" value="Pectin lyase-like"/>
    <property type="match status" value="2"/>
</dbReference>
<dbReference type="RefSeq" id="WP_148704455.1">
    <property type="nucleotide sequence ID" value="NZ_CP009502.1"/>
</dbReference>
<dbReference type="InterPro" id="IPR006626">
    <property type="entry name" value="PbH1"/>
</dbReference>
<dbReference type="InterPro" id="IPR013687">
    <property type="entry name" value="Disaggr-rel"/>
</dbReference>
<gene>
    <name evidence="4" type="ORF">MSTHC_1593</name>
</gene>
<dbReference type="Pfam" id="PF08480">
    <property type="entry name" value="Disaggr_assoc"/>
    <property type="match status" value="1"/>
</dbReference>
<dbReference type="EMBL" id="CP009502">
    <property type="protein sequence ID" value="AKB15911.1"/>
    <property type="molecule type" value="Genomic_DNA"/>
</dbReference>
<protein>
    <submittedName>
        <fullName evidence="4">Uncharacterized protein</fullName>
    </submittedName>
</protein>
<dbReference type="AlphaFoldDB" id="A0A0E3L100"/>
<proteinExistence type="predicted"/>
<dbReference type="FunFam" id="2.160.20.10:FF:000069">
    <property type="entry name" value="Uncharacterized protein"/>
    <property type="match status" value="1"/>
</dbReference>
<feature type="domain" description="Disaggregatase-related" evidence="2">
    <location>
        <begin position="261"/>
        <end position="461"/>
    </location>
</feature>
<evidence type="ECO:0000313" key="4">
    <source>
        <dbReference type="EMBL" id="AKB15911.1"/>
    </source>
</evidence>
<dbReference type="SUPFAM" id="SSF49313">
    <property type="entry name" value="Cadherin-like"/>
    <property type="match status" value="1"/>
</dbReference>
<dbReference type="KEGG" id="mthe:MSTHC_1593"/>
<dbReference type="Pfam" id="PF13229">
    <property type="entry name" value="Beta_helix"/>
    <property type="match status" value="1"/>
</dbReference>
<dbReference type="Gene3D" id="2.160.20.10">
    <property type="entry name" value="Single-stranded right-handed beta-helix, Pectin lyase-like"/>
    <property type="match status" value="1"/>
</dbReference>
<feature type="domain" description="Right handed beta helix" evidence="3">
    <location>
        <begin position="123"/>
        <end position="236"/>
    </location>
</feature>
<evidence type="ECO:0000313" key="5">
    <source>
        <dbReference type="Proteomes" id="UP000056925"/>
    </source>
</evidence>
<dbReference type="GO" id="GO:0005509">
    <property type="term" value="F:calcium ion binding"/>
    <property type="evidence" value="ECO:0007669"/>
    <property type="project" value="InterPro"/>
</dbReference>
<sequence>MLIKRLGIFLLVICLIFANAPVASCRSAPPIVYVSGNGSGDFNCDGKDDHVQINQALKFVASNPKYTTVHLKGPFTYVIDDTLLIGSNTILQGDSTAVIKLANNAGWKSMKPLIQQMNSAGNSNIVVRGFEIDANHDGNLKVAKGKGYYNIMYFTHCNNIKVYNMYMHDGHGDGVRIKYGKNIQLYNNKISKLGHDGFFLSECENAEVWNNKIVCRTNSGVRIWNSNKVKIHNNEIDSLYYRPIGGPGIQIEKGGTGSGTMDQIEIYENIVHDTYGPGIWLFNYDTSPATKEKGKNVHIHHNIFYNTGTNTGITWTGGIVASGFHDTLIENNVFDGAYHAAIVHMYPEAYSPSYSANPGYTTIVRNNIIVNTRQRIKSPSGTGYAVANYLTKNHKFVLENNCLYGNSGGNYKNCASKSDIYVNPLFADQKKHDYHLQSTAGRWNGKTWVKDKVTSPCIDAGYPLSDYTNEPEDNGDRINIGRYGNTIYASLSPASRVKTVQSPLMEVIPEDANEVEEYPYIAMETFDTDRSNFRYSETGPFFDTGQGPVIESIPETVVKIGENLNFTLKASGTNGDNLIFSSPDLPEGADLDETGFFSWTPEEGQEGVHIIPFEASDGLFSDSKVAVITVEEANEEEITGEANEEEIIEETNEEKITGKTDGEEITGKANKEEIIEEETNKEKITEEKTTDKINEEVNKEVNKGEIEEKENEEAVPLNISGTIYETIFTEFLLKD</sequence>
<dbReference type="InterPro" id="IPR051550">
    <property type="entry name" value="SCF-Subunits/Alg-Epimerases"/>
</dbReference>
<evidence type="ECO:0000259" key="2">
    <source>
        <dbReference type="Pfam" id="PF08480"/>
    </source>
</evidence>
<dbReference type="InterPro" id="IPR012334">
    <property type="entry name" value="Pectin_lyas_fold"/>
</dbReference>
<name>A0A0E3L100_METTE</name>
<dbReference type="InterPro" id="IPR039448">
    <property type="entry name" value="Beta_helix"/>
</dbReference>
<dbReference type="SMART" id="SM00710">
    <property type="entry name" value="PbH1"/>
    <property type="match status" value="8"/>
</dbReference>
<evidence type="ECO:0000256" key="1">
    <source>
        <dbReference type="ARBA" id="ARBA00022737"/>
    </source>
</evidence>
<keyword evidence="1" id="KW-0677">Repeat</keyword>
<dbReference type="Pfam" id="PF05345">
    <property type="entry name" value="He_PIG"/>
    <property type="match status" value="1"/>
</dbReference>
<dbReference type="Proteomes" id="UP000056925">
    <property type="component" value="Chromosome"/>
</dbReference>
<organism evidence="4 5">
    <name type="scientific">Methanosarcina thermophila CHTI-55</name>
    <dbReference type="NCBI Taxonomy" id="1434121"/>
    <lineage>
        <taxon>Archaea</taxon>
        <taxon>Methanobacteriati</taxon>
        <taxon>Methanobacteriota</taxon>
        <taxon>Stenosarchaea group</taxon>
        <taxon>Methanomicrobia</taxon>
        <taxon>Methanosarcinales</taxon>
        <taxon>Methanosarcinaceae</taxon>
        <taxon>Methanosarcina</taxon>
    </lineage>
</organism>
<dbReference type="PANTHER" id="PTHR22990">
    <property type="entry name" value="F-BOX ONLY PROTEIN"/>
    <property type="match status" value="1"/>
</dbReference>
<dbReference type="InterPro" id="IPR015919">
    <property type="entry name" value="Cadherin-like_sf"/>
</dbReference>
<dbReference type="GO" id="GO:0016020">
    <property type="term" value="C:membrane"/>
    <property type="evidence" value="ECO:0007669"/>
    <property type="project" value="InterPro"/>
</dbReference>
<dbReference type="PANTHER" id="PTHR22990:SF15">
    <property type="entry name" value="F-BOX ONLY PROTEIN 10"/>
    <property type="match status" value="1"/>
</dbReference>
<accession>A0A0E3L100</accession>
<reference evidence="4 5" key="1">
    <citation type="submission" date="2014-07" db="EMBL/GenBank/DDBJ databases">
        <title>Methanogenic archaea and the global carbon cycle.</title>
        <authorList>
            <person name="Henriksen J.R."/>
            <person name="Luke J."/>
            <person name="Reinhart S."/>
            <person name="Benedict M.N."/>
            <person name="Youngblut N.D."/>
            <person name="Metcalf M.E."/>
            <person name="Whitaker R.J."/>
            <person name="Metcalf W.W."/>
        </authorList>
    </citation>
    <scope>NUCLEOTIDE SEQUENCE [LARGE SCALE GENOMIC DNA]</scope>
    <source>
        <strain evidence="4 5">CHTI-55</strain>
    </source>
</reference>